<comment type="caution">
    <text evidence="1">The sequence shown here is derived from an EMBL/GenBank/DDBJ whole genome shotgun (WGS) entry which is preliminary data.</text>
</comment>
<dbReference type="Proteomes" id="UP001428341">
    <property type="component" value="Unassembled WGS sequence"/>
</dbReference>
<sequence length="105" mass="11932">MQVNGVINQLVKFCKIIRLYLGIKYAHNQLLEKLTGINRGLIFIAAEQGPASKAVIVKILRGTQLEEIPIILEVEPDEVESKKCFIHVIFIYSGHLVVIRLEHQK</sequence>
<dbReference type="AlphaFoldDB" id="A0AAP0M7M2"/>
<proteinExistence type="predicted"/>
<evidence type="ECO:0000313" key="1">
    <source>
        <dbReference type="EMBL" id="KAK9199532.1"/>
    </source>
</evidence>
<evidence type="ECO:0000313" key="2">
    <source>
        <dbReference type="Proteomes" id="UP001428341"/>
    </source>
</evidence>
<keyword evidence="2" id="KW-1185">Reference proteome</keyword>
<gene>
    <name evidence="1" type="ORF">WN944_014723</name>
</gene>
<protein>
    <submittedName>
        <fullName evidence="1">Uncharacterized protein</fullName>
    </submittedName>
</protein>
<name>A0AAP0M7M2_9ROSI</name>
<organism evidence="1 2">
    <name type="scientific">Citrus x changshan-huyou</name>
    <dbReference type="NCBI Taxonomy" id="2935761"/>
    <lineage>
        <taxon>Eukaryota</taxon>
        <taxon>Viridiplantae</taxon>
        <taxon>Streptophyta</taxon>
        <taxon>Embryophyta</taxon>
        <taxon>Tracheophyta</taxon>
        <taxon>Spermatophyta</taxon>
        <taxon>Magnoliopsida</taxon>
        <taxon>eudicotyledons</taxon>
        <taxon>Gunneridae</taxon>
        <taxon>Pentapetalae</taxon>
        <taxon>rosids</taxon>
        <taxon>malvids</taxon>
        <taxon>Sapindales</taxon>
        <taxon>Rutaceae</taxon>
        <taxon>Aurantioideae</taxon>
        <taxon>Citrus</taxon>
    </lineage>
</organism>
<accession>A0AAP0M7M2</accession>
<dbReference type="EMBL" id="JBCGBO010000005">
    <property type="protein sequence ID" value="KAK9199532.1"/>
    <property type="molecule type" value="Genomic_DNA"/>
</dbReference>
<reference evidence="1 2" key="1">
    <citation type="submission" date="2024-05" db="EMBL/GenBank/DDBJ databases">
        <title>Haplotype-resolved chromosome-level genome assembly of Huyou (Citrus changshanensis).</title>
        <authorList>
            <person name="Miao C."/>
            <person name="Chen W."/>
            <person name="Wu Y."/>
            <person name="Wang L."/>
            <person name="Zhao S."/>
            <person name="Grierson D."/>
            <person name="Xu C."/>
            <person name="Chen K."/>
        </authorList>
    </citation>
    <scope>NUCLEOTIDE SEQUENCE [LARGE SCALE GENOMIC DNA]</scope>
    <source>
        <strain evidence="1">01-14</strain>
        <tissue evidence="1">Leaf</tissue>
    </source>
</reference>